<dbReference type="RefSeq" id="WP_202011255.1">
    <property type="nucleotide sequence ID" value="NZ_JAERRB010000005.1"/>
</dbReference>
<name>A0ABS1KWM5_9BACT</name>
<evidence type="ECO:0000313" key="2">
    <source>
        <dbReference type="Proteomes" id="UP000613030"/>
    </source>
</evidence>
<protein>
    <submittedName>
        <fullName evidence="1">Uncharacterized protein</fullName>
    </submittedName>
</protein>
<reference evidence="1 2" key="1">
    <citation type="submission" date="2021-01" db="EMBL/GenBank/DDBJ databases">
        <title>Chryseolinea sp. Jin1 Genome sequencing and assembly.</title>
        <authorList>
            <person name="Kim I."/>
        </authorList>
    </citation>
    <scope>NUCLEOTIDE SEQUENCE [LARGE SCALE GENOMIC DNA]</scope>
    <source>
        <strain evidence="1 2">Jin1</strain>
    </source>
</reference>
<sequence length="180" mass="20323">MTILYPFQLDRDFKVGYAWSAELSRRLRAKHVLFATTAPAGNEPLADIYHALAEAQGFYIKNFQLLSHRLSPVKTRRNFVTGNFAETLLAYIRENPTITTVLQSDLLSNEAMKGIIQAGHKVIILPSADLSALVTTQDDRAQLFIRVMNQVALYNIPGSFFNTIAQDQGIFNAITRFFRK</sequence>
<proteinExistence type="predicted"/>
<evidence type="ECO:0000313" key="1">
    <source>
        <dbReference type="EMBL" id="MBL0742716.1"/>
    </source>
</evidence>
<organism evidence="1 2">
    <name type="scientific">Chryseolinea lacunae</name>
    <dbReference type="NCBI Taxonomy" id="2801331"/>
    <lineage>
        <taxon>Bacteria</taxon>
        <taxon>Pseudomonadati</taxon>
        <taxon>Bacteroidota</taxon>
        <taxon>Cytophagia</taxon>
        <taxon>Cytophagales</taxon>
        <taxon>Fulvivirgaceae</taxon>
        <taxon>Chryseolinea</taxon>
    </lineage>
</organism>
<accession>A0ABS1KWM5</accession>
<dbReference type="EMBL" id="JAERRB010000005">
    <property type="protein sequence ID" value="MBL0742716.1"/>
    <property type="molecule type" value="Genomic_DNA"/>
</dbReference>
<keyword evidence="2" id="KW-1185">Reference proteome</keyword>
<gene>
    <name evidence="1" type="ORF">JI741_15935</name>
</gene>
<dbReference type="Proteomes" id="UP000613030">
    <property type="component" value="Unassembled WGS sequence"/>
</dbReference>
<comment type="caution">
    <text evidence="1">The sequence shown here is derived from an EMBL/GenBank/DDBJ whole genome shotgun (WGS) entry which is preliminary data.</text>
</comment>